<organism evidence="1 2">
    <name type="scientific">Ruminiclostridium hungatei</name>
    <name type="common">Clostridium hungatei</name>
    <dbReference type="NCBI Taxonomy" id="48256"/>
    <lineage>
        <taxon>Bacteria</taxon>
        <taxon>Bacillati</taxon>
        <taxon>Bacillota</taxon>
        <taxon>Clostridia</taxon>
        <taxon>Eubacteriales</taxon>
        <taxon>Oscillospiraceae</taxon>
        <taxon>Ruminiclostridium</taxon>
    </lineage>
</organism>
<comment type="caution">
    <text evidence="1">The sequence shown here is derived from an EMBL/GenBank/DDBJ whole genome shotgun (WGS) entry which is preliminary data.</text>
</comment>
<dbReference type="Proteomes" id="UP000191554">
    <property type="component" value="Unassembled WGS sequence"/>
</dbReference>
<sequence length="97" mass="10451">MSCCSKNSNSKVADFFSEIQCSTVVSEREKCLIGLAISFATNNSEAVKKSIIQAKLNEISNDEIEFICTFTAASIGVNIESLIENNSKSNKQGACCT</sequence>
<dbReference type="EMBL" id="MZGX01000013">
    <property type="protein sequence ID" value="OPX43923.1"/>
    <property type="molecule type" value="Genomic_DNA"/>
</dbReference>
<gene>
    <name evidence="1" type="ORF">CLHUN_21660</name>
</gene>
<dbReference type="STRING" id="48256.CLHUN_21660"/>
<name>A0A1V4SJH5_RUMHU</name>
<reference evidence="1 2" key="1">
    <citation type="submission" date="2017-03" db="EMBL/GenBank/DDBJ databases">
        <title>Genome sequence of Clostridium hungatei DSM 14427.</title>
        <authorList>
            <person name="Poehlein A."/>
            <person name="Daniel R."/>
        </authorList>
    </citation>
    <scope>NUCLEOTIDE SEQUENCE [LARGE SCALE GENOMIC DNA]</scope>
    <source>
        <strain evidence="1 2">DSM 14427</strain>
    </source>
</reference>
<evidence type="ECO:0008006" key="3">
    <source>
        <dbReference type="Google" id="ProtNLM"/>
    </source>
</evidence>
<protein>
    <recommendedName>
        <fullName evidence="3">Carboxymuconolactone decarboxylase family protein</fullName>
    </recommendedName>
</protein>
<evidence type="ECO:0000313" key="2">
    <source>
        <dbReference type="Proteomes" id="UP000191554"/>
    </source>
</evidence>
<dbReference type="AlphaFoldDB" id="A0A1V4SJH5"/>
<dbReference type="RefSeq" id="WP_080064600.1">
    <property type="nucleotide sequence ID" value="NZ_MZGX01000013.1"/>
</dbReference>
<evidence type="ECO:0000313" key="1">
    <source>
        <dbReference type="EMBL" id="OPX43923.1"/>
    </source>
</evidence>
<keyword evidence="2" id="KW-1185">Reference proteome</keyword>
<proteinExistence type="predicted"/>
<accession>A0A1V4SJH5</accession>